<dbReference type="Proteomes" id="UP000677228">
    <property type="component" value="Unassembled WGS sequence"/>
</dbReference>
<evidence type="ECO:0000256" key="1">
    <source>
        <dbReference type="SAM" id="MobiDB-lite"/>
    </source>
</evidence>
<reference evidence="3" key="1">
    <citation type="submission" date="2021-02" db="EMBL/GenBank/DDBJ databases">
        <authorList>
            <person name="Nowell W R."/>
        </authorList>
    </citation>
    <scope>NUCLEOTIDE SEQUENCE</scope>
</reference>
<keyword evidence="6" id="KW-1185">Reference proteome</keyword>
<dbReference type="EMBL" id="CAJNOQ010016629">
    <property type="protein sequence ID" value="CAF1384628.1"/>
    <property type="molecule type" value="Genomic_DNA"/>
</dbReference>
<dbReference type="Proteomes" id="UP000663829">
    <property type="component" value="Unassembled WGS sequence"/>
</dbReference>
<feature type="compositionally biased region" description="Polar residues" evidence="1">
    <location>
        <begin position="75"/>
        <end position="85"/>
    </location>
</feature>
<dbReference type="EMBL" id="CAJOBC010082031">
    <property type="protein sequence ID" value="CAF4279824.1"/>
    <property type="molecule type" value="Genomic_DNA"/>
</dbReference>
<dbReference type="AlphaFoldDB" id="A0A815JUN9"/>
<accession>A0A815JUN9</accession>
<proteinExistence type="predicted"/>
<evidence type="ECO:0000313" key="4">
    <source>
        <dbReference type="EMBL" id="CAF3529739.1"/>
    </source>
</evidence>
<sequence>MSLASSYRGIEELYSSDDDETELLKNFDYLHKQRLFRQRSSDGSGDNNFFENKVKQHIKTNKIDDKSRHHKQLLSRPQSNEYVNNENKVPMDTTNKHAVSDSDINSQKLFVENLKDTQSISTSSIHHLCYKFDKHILHYNSTGGLQDEKAIDIDLEWFKLVKGVKLVLSQVLLDKNYYNRLENEDKNQSIETDKKITSEFCTCKRGSTNRRNAICKQVDKFDFNGQLIYFHSVARNMIIDENLKAVGI</sequence>
<feature type="region of interest" description="Disordered" evidence="1">
    <location>
        <begin position="64"/>
        <end position="85"/>
    </location>
</feature>
<gene>
    <name evidence="3" type="ORF">GPM918_LOCUS32498</name>
    <name evidence="2" type="ORF">OVA965_LOCUS2012</name>
    <name evidence="5" type="ORF">SRO942_LOCUS33168</name>
    <name evidence="4" type="ORF">TMI583_LOCUS2012</name>
</gene>
<comment type="caution">
    <text evidence="3">The sequence shown here is derived from an EMBL/GenBank/DDBJ whole genome shotgun (WGS) entry which is preliminary data.</text>
</comment>
<dbReference type="Proteomes" id="UP000681722">
    <property type="component" value="Unassembled WGS sequence"/>
</dbReference>
<dbReference type="EMBL" id="CAJOBA010000407">
    <property type="protein sequence ID" value="CAF3529739.1"/>
    <property type="molecule type" value="Genomic_DNA"/>
</dbReference>
<evidence type="ECO:0000313" key="5">
    <source>
        <dbReference type="EMBL" id="CAF4279824.1"/>
    </source>
</evidence>
<protein>
    <submittedName>
        <fullName evidence="3">Uncharacterized protein</fullName>
    </submittedName>
</protein>
<dbReference type="OrthoDB" id="10034488at2759"/>
<evidence type="ECO:0000313" key="2">
    <source>
        <dbReference type="EMBL" id="CAF0751026.1"/>
    </source>
</evidence>
<organism evidence="3 6">
    <name type="scientific">Didymodactylos carnosus</name>
    <dbReference type="NCBI Taxonomy" id="1234261"/>
    <lineage>
        <taxon>Eukaryota</taxon>
        <taxon>Metazoa</taxon>
        <taxon>Spiralia</taxon>
        <taxon>Gnathifera</taxon>
        <taxon>Rotifera</taxon>
        <taxon>Eurotatoria</taxon>
        <taxon>Bdelloidea</taxon>
        <taxon>Philodinida</taxon>
        <taxon>Philodinidae</taxon>
        <taxon>Didymodactylos</taxon>
    </lineage>
</organism>
<name>A0A815JUN9_9BILA</name>
<dbReference type="Proteomes" id="UP000682733">
    <property type="component" value="Unassembled WGS sequence"/>
</dbReference>
<dbReference type="EMBL" id="CAJNOK010000407">
    <property type="protein sequence ID" value="CAF0751026.1"/>
    <property type="molecule type" value="Genomic_DNA"/>
</dbReference>
<evidence type="ECO:0000313" key="3">
    <source>
        <dbReference type="EMBL" id="CAF1384628.1"/>
    </source>
</evidence>
<evidence type="ECO:0000313" key="6">
    <source>
        <dbReference type="Proteomes" id="UP000663829"/>
    </source>
</evidence>